<dbReference type="AlphaFoldDB" id="A0A4Z2JA50"/>
<keyword evidence="2" id="KW-0472">Membrane</keyword>
<feature type="region of interest" description="Disordered" evidence="1">
    <location>
        <begin position="1"/>
        <end position="37"/>
    </location>
</feature>
<dbReference type="Proteomes" id="UP000314294">
    <property type="component" value="Unassembled WGS sequence"/>
</dbReference>
<evidence type="ECO:0000313" key="4">
    <source>
        <dbReference type="Proteomes" id="UP000314294"/>
    </source>
</evidence>
<evidence type="ECO:0000256" key="1">
    <source>
        <dbReference type="SAM" id="MobiDB-lite"/>
    </source>
</evidence>
<dbReference type="EMBL" id="SRLO01000013">
    <property type="protein sequence ID" value="TNN86811.1"/>
    <property type="molecule type" value="Genomic_DNA"/>
</dbReference>
<evidence type="ECO:0000256" key="2">
    <source>
        <dbReference type="SAM" id="Phobius"/>
    </source>
</evidence>
<organism evidence="3 4">
    <name type="scientific">Liparis tanakae</name>
    <name type="common">Tanaka's snailfish</name>
    <dbReference type="NCBI Taxonomy" id="230148"/>
    <lineage>
        <taxon>Eukaryota</taxon>
        <taxon>Metazoa</taxon>
        <taxon>Chordata</taxon>
        <taxon>Craniata</taxon>
        <taxon>Vertebrata</taxon>
        <taxon>Euteleostomi</taxon>
        <taxon>Actinopterygii</taxon>
        <taxon>Neopterygii</taxon>
        <taxon>Teleostei</taxon>
        <taxon>Neoteleostei</taxon>
        <taxon>Acanthomorphata</taxon>
        <taxon>Eupercaria</taxon>
        <taxon>Perciformes</taxon>
        <taxon>Cottioidei</taxon>
        <taxon>Cottales</taxon>
        <taxon>Liparidae</taxon>
        <taxon>Liparis</taxon>
    </lineage>
</organism>
<reference evidence="3 4" key="1">
    <citation type="submission" date="2019-03" db="EMBL/GenBank/DDBJ databases">
        <title>First draft genome of Liparis tanakae, snailfish: a comprehensive survey of snailfish specific genes.</title>
        <authorList>
            <person name="Kim W."/>
            <person name="Song I."/>
            <person name="Jeong J.-H."/>
            <person name="Kim D."/>
            <person name="Kim S."/>
            <person name="Ryu S."/>
            <person name="Song J.Y."/>
            <person name="Lee S.K."/>
        </authorList>
    </citation>
    <scope>NUCLEOTIDE SEQUENCE [LARGE SCALE GENOMIC DNA]</scope>
    <source>
        <tissue evidence="3">Muscle</tissue>
    </source>
</reference>
<feature type="transmembrane region" description="Helical" evidence="2">
    <location>
        <begin position="63"/>
        <end position="83"/>
    </location>
</feature>
<keyword evidence="2" id="KW-0812">Transmembrane</keyword>
<proteinExistence type="predicted"/>
<evidence type="ECO:0000313" key="3">
    <source>
        <dbReference type="EMBL" id="TNN86811.1"/>
    </source>
</evidence>
<keyword evidence="2" id="KW-1133">Transmembrane helix</keyword>
<name>A0A4Z2JA50_9TELE</name>
<comment type="caution">
    <text evidence="3">The sequence shown here is derived from an EMBL/GenBank/DDBJ whole genome shotgun (WGS) entry which is preliminary data.</text>
</comment>
<accession>A0A4Z2JA50</accession>
<keyword evidence="4" id="KW-1185">Reference proteome</keyword>
<gene>
    <name evidence="3" type="ORF">EYF80_002994</name>
</gene>
<feature type="compositionally biased region" description="Basic and acidic residues" evidence="1">
    <location>
        <begin position="7"/>
        <end position="33"/>
    </location>
</feature>
<protein>
    <submittedName>
        <fullName evidence="3">Uncharacterized protein</fullName>
    </submittedName>
</protein>
<sequence>MDAGLTDGRRLSCYEEERKHERERERESRREMQAEGAESFYHERRRQVVKMLLRLTLTKPQSFYLGLYMGLSSGALGVFSPLLRL</sequence>